<keyword evidence="8" id="KW-0129">CBS domain</keyword>
<evidence type="ECO:0000313" key="12">
    <source>
        <dbReference type="Proteomes" id="UP000539642"/>
    </source>
</evidence>
<dbReference type="GO" id="GO:0005886">
    <property type="term" value="C:plasma membrane"/>
    <property type="evidence" value="ECO:0007669"/>
    <property type="project" value="UniProtKB-SubCell"/>
</dbReference>
<dbReference type="AlphaFoldDB" id="A0A840UPC7"/>
<dbReference type="RefSeq" id="WP_183347247.1">
    <property type="nucleotide sequence ID" value="NZ_JACHEO010000001.1"/>
</dbReference>
<comment type="subunit">
    <text evidence="9">Homodimer.</text>
</comment>
<evidence type="ECO:0000256" key="7">
    <source>
        <dbReference type="ARBA" id="ARBA00023136"/>
    </source>
</evidence>
<dbReference type="GO" id="GO:0015095">
    <property type="term" value="F:magnesium ion transmembrane transporter activity"/>
    <property type="evidence" value="ECO:0007669"/>
    <property type="project" value="UniProtKB-UniRule"/>
</dbReference>
<keyword evidence="9" id="KW-1003">Cell membrane</keyword>
<proteinExistence type="inferred from homology"/>
<dbReference type="InterPro" id="IPR000644">
    <property type="entry name" value="CBS_dom"/>
</dbReference>
<feature type="transmembrane region" description="Helical" evidence="9">
    <location>
        <begin position="397"/>
        <end position="423"/>
    </location>
</feature>
<dbReference type="InterPro" id="IPR006669">
    <property type="entry name" value="MgtE_transporter"/>
</dbReference>
<dbReference type="SMART" id="SM00116">
    <property type="entry name" value="CBS"/>
    <property type="match status" value="2"/>
</dbReference>
<dbReference type="Gene3D" id="3.10.580.10">
    <property type="entry name" value="CBS-domain"/>
    <property type="match status" value="1"/>
</dbReference>
<keyword evidence="6 9" id="KW-1133">Transmembrane helix</keyword>
<dbReference type="PANTHER" id="PTHR43773:SF1">
    <property type="entry name" value="MAGNESIUM TRANSPORTER MGTE"/>
    <property type="match status" value="1"/>
</dbReference>
<dbReference type="Gene3D" id="1.25.60.10">
    <property type="entry name" value="MgtE N-terminal domain-like"/>
    <property type="match status" value="1"/>
</dbReference>
<evidence type="ECO:0000256" key="5">
    <source>
        <dbReference type="ARBA" id="ARBA00022842"/>
    </source>
</evidence>
<evidence type="ECO:0000259" key="10">
    <source>
        <dbReference type="PROSITE" id="PS51371"/>
    </source>
</evidence>
<dbReference type="SUPFAM" id="SSF54631">
    <property type="entry name" value="CBS-domain pair"/>
    <property type="match status" value="1"/>
</dbReference>
<dbReference type="InterPro" id="IPR006667">
    <property type="entry name" value="SLC41_membr_dom"/>
</dbReference>
<feature type="transmembrane region" description="Helical" evidence="9">
    <location>
        <begin position="371"/>
        <end position="391"/>
    </location>
</feature>
<feature type="domain" description="CBS" evidence="10">
    <location>
        <begin position="212"/>
        <end position="269"/>
    </location>
</feature>
<dbReference type="CDD" id="cd04606">
    <property type="entry name" value="CBS_pair_Mg_transporter"/>
    <property type="match status" value="1"/>
</dbReference>
<comment type="function">
    <text evidence="9">Acts as a magnesium transporter.</text>
</comment>
<sequence>MEEKGKKELVGNEGMVLFDMVRRLARRGANEHLMKLVSKTHPADIAWVFRHLTEEERSKIFTIIAQTERVGEFLSELDDSLVVDLVKEMPPQNMADILANMPSDDAVDLLEALPEEIVNDIRKHMEKQDREEMEELLQYHPETAGGLMSPDFMSLDGEQTAGEAITSIQKRSEEKEMVFYLYITHGDGKLAGVVSLRELLMHPPHRQLKNIMNPNVISVTTDTPQNDVAHVVSQYNILAVPVVDSNYKLLGIVTVDDIIDVIREEATEEFLQMAGAGKDREILLKSIKENSIIRAPWLLATFIGGVMSMLIVGFFSHELSQIIALASFMPIIAGMGGNIATQSSTIIVRGIATGRVNINELFRIVFKEMRVGLILGGLYGILLGVVSYFGYAEPRLLGLVVGLSIFFSMVMAATVGSLVPLILKRFDVDAAIATGPVVTTLIDVLGVLVYLSVAKLLLQL</sequence>
<feature type="transmembrane region" description="Helical" evidence="9">
    <location>
        <begin position="295"/>
        <end position="316"/>
    </location>
</feature>
<dbReference type="EMBL" id="JACHEO010000001">
    <property type="protein sequence ID" value="MBB5346413.1"/>
    <property type="molecule type" value="Genomic_DNA"/>
</dbReference>
<dbReference type="Pfam" id="PF01769">
    <property type="entry name" value="MgtE"/>
    <property type="match status" value="1"/>
</dbReference>
<dbReference type="InterPro" id="IPR006668">
    <property type="entry name" value="Mg_transptr_MgtE_intracell_dom"/>
</dbReference>
<dbReference type="InterPro" id="IPR038076">
    <property type="entry name" value="MgtE_N_sf"/>
</dbReference>
<evidence type="ECO:0000256" key="8">
    <source>
        <dbReference type="PROSITE-ProRule" id="PRU00703"/>
    </source>
</evidence>
<dbReference type="InterPro" id="IPR046342">
    <property type="entry name" value="CBS_dom_sf"/>
</dbReference>
<name>A0A840UPC7_9BACT</name>
<dbReference type="SUPFAM" id="SSF161093">
    <property type="entry name" value="MgtE membrane domain-like"/>
    <property type="match status" value="1"/>
</dbReference>
<comment type="similarity">
    <text evidence="2 9">Belongs to the SLC41A transporter family.</text>
</comment>
<evidence type="ECO:0000256" key="9">
    <source>
        <dbReference type="RuleBase" id="RU362011"/>
    </source>
</evidence>
<evidence type="ECO:0000256" key="3">
    <source>
        <dbReference type="ARBA" id="ARBA00022448"/>
    </source>
</evidence>
<dbReference type="NCBIfam" id="TIGR00400">
    <property type="entry name" value="mgtE"/>
    <property type="match status" value="1"/>
</dbReference>
<reference evidence="11 12" key="1">
    <citation type="submission" date="2020-08" db="EMBL/GenBank/DDBJ databases">
        <title>Genomic Encyclopedia of Type Strains, Phase IV (KMG-IV): sequencing the most valuable type-strain genomes for metagenomic binning, comparative biology and taxonomic classification.</title>
        <authorList>
            <person name="Goeker M."/>
        </authorList>
    </citation>
    <scope>NUCLEOTIDE SEQUENCE [LARGE SCALE GENOMIC DNA]</scope>
    <source>
        <strain evidence="11 12">DSM 28570</strain>
    </source>
</reference>
<keyword evidence="12" id="KW-1185">Reference proteome</keyword>
<organism evidence="11 12">
    <name type="scientific">Desulfoprunum benzoelyticum</name>
    <dbReference type="NCBI Taxonomy" id="1506996"/>
    <lineage>
        <taxon>Bacteria</taxon>
        <taxon>Pseudomonadati</taxon>
        <taxon>Thermodesulfobacteriota</taxon>
        <taxon>Desulfobulbia</taxon>
        <taxon>Desulfobulbales</taxon>
        <taxon>Desulfobulbaceae</taxon>
        <taxon>Desulfoprunum</taxon>
    </lineage>
</organism>
<dbReference type="SUPFAM" id="SSF158791">
    <property type="entry name" value="MgtE N-terminal domain-like"/>
    <property type="match status" value="1"/>
</dbReference>
<feature type="transmembrane region" description="Helical" evidence="9">
    <location>
        <begin position="322"/>
        <end position="340"/>
    </location>
</feature>
<comment type="subcellular location">
    <subcellularLocation>
        <location evidence="9">Cell membrane</location>
        <topology evidence="9">Multi-pass membrane protein</topology>
    </subcellularLocation>
    <subcellularLocation>
        <location evidence="1">Membrane</location>
        <topology evidence="1">Multi-pass membrane protein</topology>
    </subcellularLocation>
</comment>
<dbReference type="Pfam" id="PF03448">
    <property type="entry name" value="MgtE_N"/>
    <property type="match status" value="1"/>
</dbReference>
<gene>
    <name evidence="11" type="ORF">HNQ81_000120</name>
</gene>
<evidence type="ECO:0000256" key="4">
    <source>
        <dbReference type="ARBA" id="ARBA00022692"/>
    </source>
</evidence>
<dbReference type="InterPro" id="IPR036739">
    <property type="entry name" value="SLC41_membr_dom_sf"/>
</dbReference>
<keyword evidence="5 9" id="KW-0460">Magnesium</keyword>
<evidence type="ECO:0000313" key="11">
    <source>
        <dbReference type="EMBL" id="MBB5346413.1"/>
    </source>
</evidence>
<dbReference type="Pfam" id="PF00571">
    <property type="entry name" value="CBS"/>
    <property type="match status" value="2"/>
</dbReference>
<evidence type="ECO:0000256" key="2">
    <source>
        <dbReference type="ARBA" id="ARBA00009749"/>
    </source>
</evidence>
<keyword evidence="9" id="KW-0479">Metal-binding</keyword>
<keyword evidence="3 9" id="KW-0813">Transport</keyword>
<evidence type="ECO:0000256" key="1">
    <source>
        <dbReference type="ARBA" id="ARBA00004141"/>
    </source>
</evidence>
<dbReference type="PANTHER" id="PTHR43773">
    <property type="entry name" value="MAGNESIUM TRANSPORTER MGTE"/>
    <property type="match status" value="1"/>
</dbReference>
<dbReference type="GO" id="GO:0046872">
    <property type="term" value="F:metal ion binding"/>
    <property type="evidence" value="ECO:0007669"/>
    <property type="project" value="UniProtKB-KW"/>
</dbReference>
<comment type="caution">
    <text evidence="11">The sequence shown here is derived from an EMBL/GenBank/DDBJ whole genome shotgun (WGS) entry which is preliminary data.</text>
</comment>
<dbReference type="PROSITE" id="PS51371">
    <property type="entry name" value="CBS"/>
    <property type="match status" value="1"/>
</dbReference>
<keyword evidence="4 9" id="KW-0812">Transmembrane</keyword>
<dbReference type="SMART" id="SM00924">
    <property type="entry name" value="MgtE_N"/>
    <property type="match status" value="1"/>
</dbReference>
<feature type="transmembrane region" description="Helical" evidence="9">
    <location>
        <begin position="430"/>
        <end position="453"/>
    </location>
</feature>
<evidence type="ECO:0000256" key="6">
    <source>
        <dbReference type="ARBA" id="ARBA00022989"/>
    </source>
</evidence>
<protein>
    <recommendedName>
        <fullName evidence="9">Magnesium transporter MgtE</fullName>
    </recommendedName>
</protein>
<dbReference type="Gene3D" id="1.10.357.20">
    <property type="entry name" value="SLC41 divalent cation transporters, integral membrane domain"/>
    <property type="match status" value="1"/>
</dbReference>
<keyword evidence="7 9" id="KW-0472">Membrane</keyword>
<dbReference type="Proteomes" id="UP000539642">
    <property type="component" value="Unassembled WGS sequence"/>
</dbReference>
<accession>A0A840UPC7</accession>